<evidence type="ECO:0000259" key="2">
    <source>
        <dbReference type="Pfam" id="PF00087"/>
    </source>
</evidence>
<comment type="caution">
    <text evidence="3">The sequence shown here is derived from an EMBL/GenBank/DDBJ whole genome shotgun (WGS) entry which is preliminary data.</text>
</comment>
<organism evidence="3 4">
    <name type="scientific">Hymenochirus boettgeri</name>
    <name type="common">Congo dwarf clawed frog</name>
    <dbReference type="NCBI Taxonomy" id="247094"/>
    <lineage>
        <taxon>Eukaryota</taxon>
        <taxon>Metazoa</taxon>
        <taxon>Chordata</taxon>
        <taxon>Craniata</taxon>
        <taxon>Vertebrata</taxon>
        <taxon>Euteleostomi</taxon>
        <taxon>Amphibia</taxon>
        <taxon>Batrachia</taxon>
        <taxon>Anura</taxon>
        <taxon>Pipoidea</taxon>
        <taxon>Pipidae</taxon>
        <taxon>Pipinae</taxon>
        <taxon>Hymenochirus</taxon>
    </lineage>
</organism>
<name>A0A8T2ICY2_9PIPI</name>
<dbReference type="AlphaFoldDB" id="A0A8T2ICY2"/>
<feature type="signal peptide" evidence="1">
    <location>
        <begin position="1"/>
        <end position="19"/>
    </location>
</feature>
<proteinExistence type="predicted"/>
<evidence type="ECO:0000313" key="3">
    <source>
        <dbReference type="EMBL" id="KAG8430439.1"/>
    </source>
</evidence>
<sequence>MRYCIALMLLLTLVNEGVTLKCYRSRPFSADYVLDCQSNQDRCITTHYFHPSETDKNCSFQHFCNVQKSMVAGGGYGTVSCCDTDLCNK</sequence>
<gene>
    <name evidence="3" type="ORF">GDO86_020605</name>
</gene>
<dbReference type="EMBL" id="JAACNH010000969">
    <property type="protein sequence ID" value="KAG8430439.1"/>
    <property type="molecule type" value="Genomic_DNA"/>
</dbReference>
<dbReference type="SUPFAM" id="SSF57302">
    <property type="entry name" value="Snake toxin-like"/>
    <property type="match status" value="1"/>
</dbReference>
<dbReference type="Gene3D" id="2.10.60.10">
    <property type="entry name" value="CD59"/>
    <property type="match status" value="1"/>
</dbReference>
<protein>
    <recommendedName>
        <fullName evidence="2">Snake toxin/toxin-like domain-containing protein</fullName>
    </recommendedName>
</protein>
<dbReference type="Proteomes" id="UP000812440">
    <property type="component" value="Unassembled WGS sequence"/>
</dbReference>
<keyword evidence="1" id="KW-0732">Signal</keyword>
<feature type="domain" description="Snake toxin/toxin-like" evidence="2">
    <location>
        <begin position="31"/>
        <end position="88"/>
    </location>
</feature>
<dbReference type="Pfam" id="PF00087">
    <property type="entry name" value="Toxin_TOLIP"/>
    <property type="match status" value="1"/>
</dbReference>
<accession>A0A8T2ICY2</accession>
<evidence type="ECO:0000313" key="4">
    <source>
        <dbReference type="Proteomes" id="UP000812440"/>
    </source>
</evidence>
<reference evidence="3" key="1">
    <citation type="thesis" date="2020" institute="ProQuest LLC" country="789 East Eisenhower Parkway, Ann Arbor, MI, USA">
        <title>Comparative Genomics and Chromosome Evolution.</title>
        <authorList>
            <person name="Mudd A.B."/>
        </authorList>
    </citation>
    <scope>NUCLEOTIDE SEQUENCE</scope>
    <source>
        <strain evidence="3">Female2</strain>
        <tissue evidence="3">Blood</tissue>
    </source>
</reference>
<evidence type="ECO:0000256" key="1">
    <source>
        <dbReference type="SAM" id="SignalP"/>
    </source>
</evidence>
<keyword evidence="4" id="KW-1185">Reference proteome</keyword>
<dbReference type="OrthoDB" id="5945173at2759"/>
<feature type="chain" id="PRO_5035829850" description="Snake toxin/toxin-like domain-containing protein" evidence="1">
    <location>
        <begin position="20"/>
        <end position="89"/>
    </location>
</feature>
<dbReference type="InterPro" id="IPR035076">
    <property type="entry name" value="Toxin/TOLIP"/>
</dbReference>
<dbReference type="InterPro" id="IPR045860">
    <property type="entry name" value="Snake_toxin-like_sf"/>
</dbReference>